<dbReference type="GO" id="GO:0009279">
    <property type="term" value="C:cell outer membrane"/>
    <property type="evidence" value="ECO:0007669"/>
    <property type="project" value="UniProtKB-SubCell"/>
</dbReference>
<comment type="caution">
    <text evidence="7">The sequence shown here is derived from an EMBL/GenBank/DDBJ whole genome shotgun (WGS) entry which is preliminary data.</text>
</comment>
<evidence type="ECO:0000256" key="4">
    <source>
        <dbReference type="PROSITE-ProRule" id="PRU00473"/>
    </source>
</evidence>
<dbReference type="Pfam" id="PF00691">
    <property type="entry name" value="OmpA"/>
    <property type="match status" value="1"/>
</dbReference>
<dbReference type="SUPFAM" id="SSF103088">
    <property type="entry name" value="OmpA-like"/>
    <property type="match status" value="1"/>
</dbReference>
<evidence type="ECO:0000256" key="2">
    <source>
        <dbReference type="ARBA" id="ARBA00023136"/>
    </source>
</evidence>
<dbReference type="Proteomes" id="UP000294702">
    <property type="component" value="Unassembled WGS sequence"/>
</dbReference>
<evidence type="ECO:0000256" key="3">
    <source>
        <dbReference type="ARBA" id="ARBA00023237"/>
    </source>
</evidence>
<dbReference type="CDD" id="cd07185">
    <property type="entry name" value="OmpA_C-like"/>
    <property type="match status" value="1"/>
</dbReference>
<dbReference type="PRINTS" id="PR01021">
    <property type="entry name" value="OMPADOMAIN"/>
</dbReference>
<feature type="domain" description="OmpA-like" evidence="6">
    <location>
        <begin position="161"/>
        <end position="291"/>
    </location>
</feature>
<dbReference type="PANTHER" id="PTHR30329">
    <property type="entry name" value="STATOR ELEMENT OF FLAGELLAR MOTOR COMPLEX"/>
    <property type="match status" value="1"/>
</dbReference>
<dbReference type="EMBL" id="SMFT01000002">
    <property type="protein sequence ID" value="TCJ98712.1"/>
    <property type="molecule type" value="Genomic_DNA"/>
</dbReference>
<feature type="chain" id="PRO_5020696514" evidence="5">
    <location>
        <begin position="24"/>
        <end position="293"/>
    </location>
</feature>
<organism evidence="7 8">
    <name type="scientific">Volucribacter psittacicida</name>
    <dbReference type="NCBI Taxonomy" id="203482"/>
    <lineage>
        <taxon>Bacteria</taxon>
        <taxon>Pseudomonadati</taxon>
        <taxon>Pseudomonadota</taxon>
        <taxon>Gammaproteobacteria</taxon>
        <taxon>Pasteurellales</taxon>
        <taxon>Pasteurellaceae</taxon>
        <taxon>Volucribacter</taxon>
    </lineage>
</organism>
<keyword evidence="5" id="KW-0732">Signal</keyword>
<reference evidence="7 8" key="1">
    <citation type="submission" date="2019-03" db="EMBL/GenBank/DDBJ databases">
        <title>Genomic Encyclopedia of Type Strains, Phase IV (KMG-IV): sequencing the most valuable type-strain genomes for metagenomic binning, comparative biology and taxonomic classification.</title>
        <authorList>
            <person name="Goeker M."/>
        </authorList>
    </citation>
    <scope>NUCLEOTIDE SEQUENCE [LARGE SCALE GENOMIC DNA]</scope>
    <source>
        <strain evidence="7 8">DSM 15534</strain>
    </source>
</reference>
<dbReference type="InterPro" id="IPR006664">
    <property type="entry name" value="OMP_bac"/>
</dbReference>
<evidence type="ECO:0000256" key="5">
    <source>
        <dbReference type="SAM" id="SignalP"/>
    </source>
</evidence>
<dbReference type="RefSeq" id="WP_132690346.1">
    <property type="nucleotide sequence ID" value="NZ_SMFT01000002.1"/>
</dbReference>
<dbReference type="PROSITE" id="PS51123">
    <property type="entry name" value="OMPA_2"/>
    <property type="match status" value="1"/>
</dbReference>
<comment type="subcellular location">
    <subcellularLocation>
        <location evidence="1">Cell outer membrane</location>
    </subcellularLocation>
</comment>
<evidence type="ECO:0000313" key="8">
    <source>
        <dbReference type="Proteomes" id="UP000294702"/>
    </source>
</evidence>
<evidence type="ECO:0000256" key="1">
    <source>
        <dbReference type="ARBA" id="ARBA00004442"/>
    </source>
</evidence>
<keyword evidence="8" id="KW-1185">Reference proteome</keyword>
<dbReference type="PANTHER" id="PTHR30329:SF21">
    <property type="entry name" value="LIPOPROTEIN YIAD-RELATED"/>
    <property type="match status" value="1"/>
</dbReference>
<sequence>MLSVKKFIIVFCYLLLTGCTVQSLTWDNTESLIYQTDVPKDKASIIVYRELQAIEGNAVNIYINGEYLTSLQPNAYSQYNVCPHSQRLYSEFTGNDPGYKNKAKLGSYYDLGENQLNFFKVINLNGHPTLQAVSEQQAKVELKQIPKQVNTLPRVEEKNCEKIKHYNLSASALFAFNSGNRIIPYGEQEIAKIAEDIKLNQLNVNYIEVIGYTDPVGKSSYNKTLSLQRAETIKSVLVQNNISASIIKTEGRGAENLLVAHCDRQYPQNKAKQNECNQPNRRVEVILHLANSH</sequence>
<feature type="signal peptide" evidence="5">
    <location>
        <begin position="1"/>
        <end position="23"/>
    </location>
</feature>
<keyword evidence="2 4" id="KW-0472">Membrane</keyword>
<keyword evidence="3" id="KW-0998">Cell outer membrane</keyword>
<dbReference type="PROSITE" id="PS51257">
    <property type="entry name" value="PROKAR_LIPOPROTEIN"/>
    <property type="match status" value="1"/>
</dbReference>
<dbReference type="InterPro" id="IPR006665">
    <property type="entry name" value="OmpA-like"/>
</dbReference>
<protein>
    <submittedName>
        <fullName evidence="7">OOP family OmpA-OmpF porin</fullName>
    </submittedName>
</protein>
<dbReference type="AlphaFoldDB" id="A0A4R1FY10"/>
<dbReference type="InterPro" id="IPR036737">
    <property type="entry name" value="OmpA-like_sf"/>
</dbReference>
<dbReference type="InterPro" id="IPR050330">
    <property type="entry name" value="Bact_OuterMem_StrucFunc"/>
</dbReference>
<dbReference type="OrthoDB" id="6896077at2"/>
<gene>
    <name evidence="7" type="ORF">EV694_1135</name>
</gene>
<name>A0A4R1FY10_9PAST</name>
<dbReference type="Gene3D" id="3.30.1330.60">
    <property type="entry name" value="OmpA-like domain"/>
    <property type="match status" value="1"/>
</dbReference>
<evidence type="ECO:0000259" key="6">
    <source>
        <dbReference type="PROSITE" id="PS51123"/>
    </source>
</evidence>
<accession>A0A4R1FY10</accession>
<proteinExistence type="predicted"/>
<evidence type="ECO:0000313" key="7">
    <source>
        <dbReference type="EMBL" id="TCJ98712.1"/>
    </source>
</evidence>